<evidence type="ECO:0000313" key="8">
    <source>
        <dbReference type="EMBL" id="MBC6000069.1"/>
    </source>
</evidence>
<dbReference type="SUPFAM" id="SSF51735">
    <property type="entry name" value="NAD(P)-binding Rossmann-fold domains"/>
    <property type="match status" value="1"/>
</dbReference>
<proteinExistence type="inferred from homology"/>
<comment type="pathway">
    <text evidence="6">Amino-acid biosynthesis; L-arginine biosynthesis; N(2)-acetyl-L-ornithine from L-glutamate: step 3/4.</text>
</comment>
<dbReference type="PANTHER" id="PTHR32338">
    <property type="entry name" value="N-ACETYL-GAMMA-GLUTAMYL-PHOSPHATE REDUCTASE, CHLOROPLASTIC-RELATED-RELATED"/>
    <property type="match status" value="1"/>
</dbReference>
<protein>
    <recommendedName>
        <fullName evidence="6">N-acetyl-gamma-glutamyl-phosphate reductase</fullName>
        <shortName evidence="6">AGPR</shortName>
        <ecNumber evidence="6">1.2.1.38</ecNumber>
    </recommendedName>
    <alternativeName>
        <fullName evidence="6">N-acetyl-glutamate semialdehyde dehydrogenase</fullName>
        <shortName evidence="6">NAGSA dehydrogenase</shortName>
    </alternativeName>
</protein>
<dbReference type="Proteomes" id="UP000644115">
    <property type="component" value="Unassembled WGS sequence"/>
</dbReference>
<gene>
    <name evidence="6 8" type="primary">argC</name>
    <name evidence="8" type="ORF">H8876_08665</name>
</gene>
<comment type="subcellular location">
    <subcellularLocation>
        <location evidence="6">Cytoplasm</location>
    </subcellularLocation>
</comment>
<feature type="domain" description="Semialdehyde dehydrogenase NAD-binding" evidence="7">
    <location>
        <begin position="4"/>
        <end position="104"/>
    </location>
</feature>
<dbReference type="GO" id="GO:0005737">
    <property type="term" value="C:cytoplasm"/>
    <property type="evidence" value="ECO:0007669"/>
    <property type="project" value="UniProtKB-SubCell"/>
</dbReference>
<dbReference type="InterPro" id="IPR010136">
    <property type="entry name" value="AGPR_type-2"/>
</dbReference>
<dbReference type="GO" id="GO:0051287">
    <property type="term" value="F:NAD binding"/>
    <property type="evidence" value="ECO:0007669"/>
    <property type="project" value="InterPro"/>
</dbReference>
<dbReference type="GO" id="GO:0003942">
    <property type="term" value="F:N-acetyl-gamma-glutamyl-phosphate reductase activity"/>
    <property type="evidence" value="ECO:0007669"/>
    <property type="project" value="UniProtKB-UniRule"/>
</dbReference>
<comment type="catalytic activity">
    <reaction evidence="6">
        <text>N-acetyl-L-glutamate 5-semialdehyde + phosphate + NADP(+) = N-acetyl-L-glutamyl 5-phosphate + NADPH + H(+)</text>
        <dbReference type="Rhea" id="RHEA:21588"/>
        <dbReference type="ChEBI" id="CHEBI:15378"/>
        <dbReference type="ChEBI" id="CHEBI:29123"/>
        <dbReference type="ChEBI" id="CHEBI:43474"/>
        <dbReference type="ChEBI" id="CHEBI:57783"/>
        <dbReference type="ChEBI" id="CHEBI:57936"/>
        <dbReference type="ChEBI" id="CHEBI:58349"/>
        <dbReference type="EC" id="1.2.1.38"/>
    </reaction>
</comment>
<dbReference type="SMART" id="SM00859">
    <property type="entry name" value="Semialdhyde_dh"/>
    <property type="match status" value="1"/>
</dbReference>
<feature type="active site" evidence="6">
    <location>
        <position position="115"/>
    </location>
</feature>
<organism evidence="8 9">
    <name type="scientific">Lentihominibacter faecis</name>
    <dbReference type="NCBI Taxonomy" id="2764712"/>
    <lineage>
        <taxon>Bacteria</taxon>
        <taxon>Bacillati</taxon>
        <taxon>Bacillota</taxon>
        <taxon>Clostridia</taxon>
        <taxon>Peptostreptococcales</taxon>
        <taxon>Anaerovoracaceae</taxon>
        <taxon>Lentihominibacter</taxon>
    </lineage>
</organism>
<comment type="function">
    <text evidence="6">Catalyzes the NADPH-dependent reduction of N-acetyl-5-glutamyl phosphate to yield N-acetyl-L-glutamate 5-semialdehyde.</text>
</comment>
<evidence type="ECO:0000256" key="1">
    <source>
        <dbReference type="ARBA" id="ARBA00022490"/>
    </source>
</evidence>
<evidence type="ECO:0000256" key="3">
    <source>
        <dbReference type="ARBA" id="ARBA00022605"/>
    </source>
</evidence>
<dbReference type="AlphaFoldDB" id="A0A923SM85"/>
<dbReference type="RefSeq" id="WP_249287417.1">
    <property type="nucleotide sequence ID" value="NZ_JACRWC010000107.1"/>
</dbReference>
<reference evidence="8" key="1">
    <citation type="submission" date="2020-08" db="EMBL/GenBank/DDBJ databases">
        <authorList>
            <person name="Liu C."/>
            <person name="Sun Q."/>
        </authorList>
    </citation>
    <scope>NUCLEOTIDE SEQUENCE</scope>
    <source>
        <strain evidence="8">BX16</strain>
    </source>
</reference>
<keyword evidence="3 6" id="KW-0028">Amino-acid biosynthesis</keyword>
<dbReference type="SUPFAM" id="SSF55347">
    <property type="entry name" value="Glyceraldehyde-3-phosphate dehydrogenase-like, C-terminal domain"/>
    <property type="match status" value="1"/>
</dbReference>
<dbReference type="InterPro" id="IPR058924">
    <property type="entry name" value="AGPR_dimerisation_dom"/>
</dbReference>
<evidence type="ECO:0000313" key="9">
    <source>
        <dbReference type="Proteomes" id="UP000644115"/>
    </source>
</evidence>
<evidence type="ECO:0000256" key="4">
    <source>
        <dbReference type="ARBA" id="ARBA00022857"/>
    </source>
</evidence>
<evidence type="ECO:0000256" key="2">
    <source>
        <dbReference type="ARBA" id="ARBA00022571"/>
    </source>
</evidence>
<name>A0A923SM85_9FIRM</name>
<evidence type="ECO:0000256" key="6">
    <source>
        <dbReference type="HAMAP-Rule" id="MF_01110"/>
    </source>
</evidence>
<comment type="similarity">
    <text evidence="6">Belongs to the NAGSA dehydrogenase family. Type 2 subfamily.</text>
</comment>
<dbReference type="EMBL" id="JACRWC010000107">
    <property type="protein sequence ID" value="MBC6000069.1"/>
    <property type="molecule type" value="Genomic_DNA"/>
</dbReference>
<dbReference type="Gene3D" id="3.30.360.10">
    <property type="entry name" value="Dihydrodipicolinate Reductase, domain 2"/>
    <property type="match status" value="1"/>
</dbReference>
<dbReference type="Pfam" id="PF01118">
    <property type="entry name" value="Semialdhyde_dh"/>
    <property type="match status" value="1"/>
</dbReference>
<dbReference type="PANTHER" id="PTHR32338:SF10">
    <property type="entry name" value="N-ACETYL-GAMMA-GLUTAMYL-PHOSPHATE REDUCTASE, CHLOROPLASTIC-RELATED"/>
    <property type="match status" value="1"/>
</dbReference>
<keyword evidence="1 6" id="KW-0963">Cytoplasm</keyword>
<dbReference type="HAMAP" id="MF_01110">
    <property type="entry name" value="ArgC_type2"/>
    <property type="match status" value="1"/>
</dbReference>
<accession>A0A923SM85</accession>
<evidence type="ECO:0000259" key="7">
    <source>
        <dbReference type="SMART" id="SM00859"/>
    </source>
</evidence>
<dbReference type="InterPro" id="IPR050085">
    <property type="entry name" value="AGPR"/>
</dbReference>
<dbReference type="GO" id="GO:0006526">
    <property type="term" value="P:L-arginine biosynthetic process"/>
    <property type="evidence" value="ECO:0007669"/>
    <property type="project" value="UniProtKB-UniRule"/>
</dbReference>
<dbReference type="InterPro" id="IPR036291">
    <property type="entry name" value="NAD(P)-bd_dom_sf"/>
</dbReference>
<dbReference type="EC" id="1.2.1.38" evidence="6"/>
<keyword evidence="9" id="KW-1185">Reference proteome</keyword>
<keyword evidence="4 6" id="KW-0521">NADP</keyword>
<evidence type="ECO:0000256" key="5">
    <source>
        <dbReference type="ARBA" id="ARBA00023002"/>
    </source>
</evidence>
<dbReference type="Pfam" id="PF22698">
    <property type="entry name" value="Semialdhyde_dhC_1"/>
    <property type="match status" value="1"/>
</dbReference>
<sequence length="312" mass="33749">MKYNVFIDGAEGTTGLKIHQYFQKREDIQVLKIEEAKRKDMEARLALIRQADISFLCLPDAAAKEIAEAAPKDCRILDTSTAHRTDPEWVYGMPELCSTQRDKIKESNRVAVPGCHATGVILLTRPLLAAGLLPKDYPVAAFSLTGYSGGGKKMIAQYEAEERDGLDPAKDPLKSPRQYGISQMHKHLPEIKAATGLTQAPAFMPVVADYYSGMEVTVPVTGICGGIAAVKKAMKDHYADQVLVSVTDEMDDNGFIAANRLAGTNRLEIAVSGNDDHILLVATYDNLGKGASGAAIQNMNIMLGLDEGKGLL</sequence>
<keyword evidence="5 6" id="KW-0560">Oxidoreductase</keyword>
<dbReference type="InterPro" id="IPR000534">
    <property type="entry name" value="Semialdehyde_DH_NAD-bd"/>
</dbReference>
<dbReference type="NCBIfam" id="TIGR01851">
    <property type="entry name" value="argC_other"/>
    <property type="match status" value="1"/>
</dbReference>
<dbReference type="CDD" id="cd23935">
    <property type="entry name" value="AGPR_2_C"/>
    <property type="match status" value="1"/>
</dbReference>
<comment type="caution">
    <text evidence="8">The sequence shown here is derived from an EMBL/GenBank/DDBJ whole genome shotgun (WGS) entry which is preliminary data.</text>
</comment>
<dbReference type="Gene3D" id="3.40.50.720">
    <property type="entry name" value="NAD(P)-binding Rossmann-like Domain"/>
    <property type="match status" value="1"/>
</dbReference>
<keyword evidence="2 6" id="KW-0055">Arginine biosynthesis</keyword>